<dbReference type="GO" id="GO:0005524">
    <property type="term" value="F:ATP binding"/>
    <property type="evidence" value="ECO:0007669"/>
    <property type="project" value="UniProtKB-KW"/>
</dbReference>
<dbReference type="Pfam" id="PF08352">
    <property type="entry name" value="oligo_HPY"/>
    <property type="match status" value="2"/>
</dbReference>
<evidence type="ECO:0000313" key="8">
    <source>
        <dbReference type="Proteomes" id="UP000248616"/>
    </source>
</evidence>
<reference evidence="8" key="1">
    <citation type="submission" date="2017-03" db="EMBL/GenBank/DDBJ databases">
        <authorList>
            <person name="Safronova V.I."/>
            <person name="Sazanova A.L."/>
            <person name="Chirak E.R."/>
        </authorList>
    </citation>
    <scope>NUCLEOTIDE SEQUENCE [LARGE SCALE GENOMIC DNA]</scope>
    <source>
        <strain evidence="8">Ach-343</strain>
    </source>
</reference>
<dbReference type="GO" id="GO:0015833">
    <property type="term" value="P:peptide transport"/>
    <property type="evidence" value="ECO:0007669"/>
    <property type="project" value="InterPro"/>
</dbReference>
<dbReference type="RefSeq" id="WP_111546186.1">
    <property type="nucleotide sequence ID" value="NZ_MZXV01000050.1"/>
</dbReference>
<dbReference type="Proteomes" id="UP000248616">
    <property type="component" value="Unassembled WGS sequence"/>
</dbReference>
<dbReference type="EMBL" id="MZXV01000050">
    <property type="protein sequence ID" value="PZV36382.1"/>
    <property type="molecule type" value="Genomic_DNA"/>
</dbReference>
<feature type="domain" description="ABC transporter" evidence="6">
    <location>
        <begin position="8"/>
        <end position="254"/>
    </location>
</feature>
<dbReference type="NCBIfam" id="NF008453">
    <property type="entry name" value="PRK11308.1"/>
    <property type="match status" value="2"/>
</dbReference>
<keyword evidence="3" id="KW-0813">Transport</keyword>
<dbReference type="Pfam" id="PF00005">
    <property type="entry name" value="ABC_tran"/>
    <property type="match status" value="2"/>
</dbReference>
<dbReference type="InterPro" id="IPR003439">
    <property type="entry name" value="ABC_transporter-like_ATP-bd"/>
</dbReference>
<dbReference type="SUPFAM" id="SSF52540">
    <property type="entry name" value="P-loop containing nucleoside triphosphate hydrolases"/>
    <property type="match status" value="2"/>
</dbReference>
<dbReference type="AlphaFoldDB" id="A0A2W7C035"/>
<dbReference type="NCBIfam" id="NF007739">
    <property type="entry name" value="PRK10419.1"/>
    <property type="match status" value="2"/>
</dbReference>
<evidence type="ECO:0000256" key="2">
    <source>
        <dbReference type="ARBA" id="ARBA00005417"/>
    </source>
</evidence>
<dbReference type="GO" id="GO:0055085">
    <property type="term" value="P:transmembrane transport"/>
    <property type="evidence" value="ECO:0007669"/>
    <property type="project" value="UniProtKB-ARBA"/>
</dbReference>
<sequence>MLSQRAVLSTRDLTLKVGNLTIVDGASFEVAPGEIFAVVGESGSGKTMLARSILNLLPAAVRIADGSILFESTDLTKLAERDLRAIRGGRIGMVFQEPMVSLNPSRTIGNQMMEGLRLHRRLSRHEAMKLCLDMLERVRIDDPRGCFDAFPHQFSGGMRQRILLASVMLLRPTLLIADEPTTALDSLLQQEIMELMVELCRENGAAVLLISHDLPLVARYAARVAVMQKGKIVEQGPARDVLLRPSHEYTCRLLDSLPSRVQRKSLDRSGKPVLQVLDLTIVHAGRRRLFATSAPKKAVDHVSLDLYPGETVALVGASGSGKTTLGRSLVGLISTTAGKVLLDGEELTELHYRVGHAVRQRIQMIFQDPYSSLDPRMHIDAIIEEPLRHEATLTSAGRRERTLAVLSDVGLGREFVGRFPHQLSGGQRQRVAIARAIIRRPDIIIADEPVSALDMTVQKQILDLLAELQGRFNFACIFISHDLGAVEQIADRVVVMNGGRFVEIGTRSEIFDRPQHPYTRRLLSASSSLDRTMGGIIRLQTRRNDLGGRLAEQ</sequence>
<comment type="similarity">
    <text evidence="2">Belongs to the ABC transporter superfamily.</text>
</comment>
<dbReference type="InterPro" id="IPR017871">
    <property type="entry name" value="ABC_transporter-like_CS"/>
</dbReference>
<evidence type="ECO:0000256" key="4">
    <source>
        <dbReference type="ARBA" id="ARBA00022741"/>
    </source>
</evidence>
<dbReference type="GO" id="GO:0016887">
    <property type="term" value="F:ATP hydrolysis activity"/>
    <property type="evidence" value="ECO:0007669"/>
    <property type="project" value="InterPro"/>
</dbReference>
<dbReference type="Gene3D" id="3.40.50.300">
    <property type="entry name" value="P-loop containing nucleotide triphosphate hydrolases"/>
    <property type="match status" value="2"/>
</dbReference>
<dbReference type="InterPro" id="IPR003593">
    <property type="entry name" value="AAA+_ATPase"/>
</dbReference>
<dbReference type="PROSITE" id="PS50893">
    <property type="entry name" value="ABC_TRANSPORTER_2"/>
    <property type="match status" value="2"/>
</dbReference>
<dbReference type="CDD" id="cd03257">
    <property type="entry name" value="ABC_NikE_OppD_transporters"/>
    <property type="match status" value="2"/>
</dbReference>
<keyword evidence="4" id="KW-0547">Nucleotide-binding</keyword>
<comment type="caution">
    <text evidence="7">The sequence shown here is derived from an EMBL/GenBank/DDBJ whole genome shotgun (WGS) entry which is preliminary data.</text>
</comment>
<keyword evidence="8" id="KW-1185">Reference proteome</keyword>
<name>A0A2W7C035_9HYPH</name>
<dbReference type="InterPro" id="IPR013563">
    <property type="entry name" value="Oligopep_ABC_C"/>
</dbReference>
<protein>
    <submittedName>
        <fullName evidence="7">Peptide ABC transporter ATP-binding protein</fullName>
    </submittedName>
</protein>
<dbReference type="SMART" id="SM00382">
    <property type="entry name" value="AAA"/>
    <property type="match status" value="2"/>
</dbReference>
<evidence type="ECO:0000259" key="6">
    <source>
        <dbReference type="PROSITE" id="PS50893"/>
    </source>
</evidence>
<dbReference type="InterPro" id="IPR027417">
    <property type="entry name" value="P-loop_NTPase"/>
</dbReference>
<dbReference type="PANTHER" id="PTHR43776:SF7">
    <property type="entry name" value="D,D-DIPEPTIDE TRANSPORT ATP-BINDING PROTEIN DDPF-RELATED"/>
    <property type="match status" value="1"/>
</dbReference>
<evidence type="ECO:0000256" key="3">
    <source>
        <dbReference type="ARBA" id="ARBA00022448"/>
    </source>
</evidence>
<evidence type="ECO:0000256" key="1">
    <source>
        <dbReference type="ARBA" id="ARBA00004417"/>
    </source>
</evidence>
<evidence type="ECO:0000256" key="5">
    <source>
        <dbReference type="ARBA" id="ARBA00022840"/>
    </source>
</evidence>
<comment type="subcellular location">
    <subcellularLocation>
        <location evidence="1">Cell inner membrane</location>
        <topology evidence="1">Peripheral membrane protein</topology>
    </subcellularLocation>
</comment>
<dbReference type="PROSITE" id="PS00211">
    <property type="entry name" value="ABC_TRANSPORTER_1"/>
    <property type="match status" value="2"/>
</dbReference>
<proteinExistence type="inferred from homology"/>
<accession>A0A2W7C035</accession>
<dbReference type="OrthoDB" id="9784450at2"/>
<keyword evidence="5 7" id="KW-0067">ATP-binding</keyword>
<dbReference type="PANTHER" id="PTHR43776">
    <property type="entry name" value="TRANSPORT ATP-BINDING PROTEIN"/>
    <property type="match status" value="1"/>
</dbReference>
<dbReference type="GO" id="GO:0005886">
    <property type="term" value="C:plasma membrane"/>
    <property type="evidence" value="ECO:0007669"/>
    <property type="project" value="UniProtKB-SubCell"/>
</dbReference>
<feature type="domain" description="ABC transporter" evidence="6">
    <location>
        <begin position="274"/>
        <end position="523"/>
    </location>
</feature>
<organism evidence="7 8">
    <name type="scientific">Mesorhizobium kowhaii</name>
    <dbReference type="NCBI Taxonomy" id="1300272"/>
    <lineage>
        <taxon>Bacteria</taxon>
        <taxon>Pseudomonadati</taxon>
        <taxon>Pseudomonadota</taxon>
        <taxon>Alphaproteobacteria</taxon>
        <taxon>Hyphomicrobiales</taxon>
        <taxon>Phyllobacteriaceae</taxon>
        <taxon>Mesorhizobium</taxon>
    </lineage>
</organism>
<dbReference type="InterPro" id="IPR050319">
    <property type="entry name" value="ABC_transp_ATP-bind"/>
</dbReference>
<gene>
    <name evidence="7" type="ORF">B5V02_21610</name>
</gene>
<evidence type="ECO:0000313" key="7">
    <source>
        <dbReference type="EMBL" id="PZV36382.1"/>
    </source>
</evidence>